<dbReference type="OrthoDB" id="1744372at2759"/>
<evidence type="ECO:0000313" key="2">
    <source>
        <dbReference type="Proteomes" id="UP000187455"/>
    </source>
</evidence>
<dbReference type="AlphaFoldDB" id="A0A1R0H0M9"/>
<dbReference type="EMBL" id="LSSL01001319">
    <property type="protein sequence ID" value="OLY82690.1"/>
    <property type="molecule type" value="Genomic_DNA"/>
</dbReference>
<sequence length="99" mass="11344">MAINYNENVSEHQLNLGDRVLRHSDKLKSNFSAIWEGPFSITRIGNKGAYTIMDSFGNFDIVHRDKLKIYRESNRMIPEVSSTSLKPTLKRFGQVNSVI</sequence>
<proteinExistence type="predicted"/>
<keyword evidence="2" id="KW-1185">Reference proteome</keyword>
<evidence type="ECO:0000313" key="1">
    <source>
        <dbReference type="EMBL" id="OLY82690.1"/>
    </source>
</evidence>
<protein>
    <submittedName>
        <fullName evidence="1">Uncharacterized protein</fullName>
    </submittedName>
</protein>
<gene>
    <name evidence="1" type="ORF">AYI68_g3179</name>
</gene>
<dbReference type="STRING" id="133383.A0A1R0H0M9"/>
<accession>A0A1R0H0M9</accession>
<reference evidence="1 2" key="1">
    <citation type="journal article" date="2016" name="Mol. Biol. Evol.">
        <title>Genome-Wide Survey of Gut Fungi (Harpellales) Reveals the First Horizontally Transferred Ubiquitin Gene from a Mosquito Host.</title>
        <authorList>
            <person name="Wang Y."/>
            <person name="White M.M."/>
            <person name="Kvist S."/>
            <person name="Moncalvo J.M."/>
        </authorList>
    </citation>
    <scope>NUCLEOTIDE SEQUENCE [LARGE SCALE GENOMIC DNA]</scope>
    <source>
        <strain evidence="1 2">ALG-7-W6</strain>
    </source>
</reference>
<name>A0A1R0H0M9_9FUNG</name>
<comment type="caution">
    <text evidence="1">The sequence shown here is derived from an EMBL/GenBank/DDBJ whole genome shotgun (WGS) entry which is preliminary data.</text>
</comment>
<dbReference type="Proteomes" id="UP000187455">
    <property type="component" value="Unassembled WGS sequence"/>
</dbReference>
<organism evidence="1 2">
    <name type="scientific">Smittium mucronatum</name>
    <dbReference type="NCBI Taxonomy" id="133383"/>
    <lineage>
        <taxon>Eukaryota</taxon>
        <taxon>Fungi</taxon>
        <taxon>Fungi incertae sedis</taxon>
        <taxon>Zoopagomycota</taxon>
        <taxon>Kickxellomycotina</taxon>
        <taxon>Harpellomycetes</taxon>
        <taxon>Harpellales</taxon>
        <taxon>Legeriomycetaceae</taxon>
        <taxon>Smittium</taxon>
    </lineage>
</organism>